<proteinExistence type="predicted"/>
<sequence length="67" mass="7493">MVPFHLEFQGCGSVIRSDGSEWWGEVTKRAGKRAEIGANWAEIWKGVFGLSRTAYAVVPGFPIVRWP</sequence>
<gene>
    <name evidence="1" type="ORF">CUJ86_09675</name>
</gene>
<dbReference type="AlphaFoldDB" id="A0A483CNK4"/>
<dbReference type="EMBL" id="PGCL01000004">
    <property type="protein sequence ID" value="TAJ43607.1"/>
    <property type="molecule type" value="Genomic_DNA"/>
</dbReference>
<name>A0A483CNK4_9EURY</name>
<evidence type="ECO:0000313" key="1">
    <source>
        <dbReference type="EMBL" id="TAJ43607.1"/>
    </source>
</evidence>
<protein>
    <submittedName>
        <fullName evidence="1">Uncharacterized protein</fullName>
    </submittedName>
</protein>
<reference evidence="1 2" key="1">
    <citation type="submission" date="2017-11" db="EMBL/GenBank/DDBJ databases">
        <title>Isolation and Characterization of Methanofollis Species from Methane Seep Offshore SW Taiwan.</title>
        <authorList>
            <person name="Teng N.-H."/>
            <person name="Lai M.-C."/>
            <person name="Chen S.-C."/>
        </authorList>
    </citation>
    <scope>NUCLEOTIDE SEQUENCE [LARGE SCALE GENOMIC DNA]</scope>
    <source>
        <strain evidence="1 2">FWC-SCC2</strain>
    </source>
</reference>
<evidence type="ECO:0000313" key="2">
    <source>
        <dbReference type="Proteomes" id="UP000292580"/>
    </source>
</evidence>
<accession>A0A483CNK4</accession>
<comment type="caution">
    <text evidence="1">The sequence shown here is derived from an EMBL/GenBank/DDBJ whole genome shotgun (WGS) entry which is preliminary data.</text>
</comment>
<dbReference type="Proteomes" id="UP000292580">
    <property type="component" value="Unassembled WGS sequence"/>
</dbReference>
<keyword evidence="2" id="KW-1185">Reference proteome</keyword>
<organism evidence="1 2">
    <name type="scientific">Methanofollis fontis</name>
    <dbReference type="NCBI Taxonomy" id="2052832"/>
    <lineage>
        <taxon>Archaea</taxon>
        <taxon>Methanobacteriati</taxon>
        <taxon>Methanobacteriota</taxon>
        <taxon>Stenosarchaea group</taxon>
        <taxon>Methanomicrobia</taxon>
        <taxon>Methanomicrobiales</taxon>
        <taxon>Methanomicrobiaceae</taxon>
        <taxon>Methanofollis</taxon>
    </lineage>
</organism>